<accession>A0A551YDK5</accession>
<dbReference type="AlphaFoldDB" id="A0A551YDK5"/>
<evidence type="ECO:0000313" key="2">
    <source>
        <dbReference type="Proteomes" id="UP000316443"/>
    </source>
</evidence>
<evidence type="ECO:0000313" key="1">
    <source>
        <dbReference type="EMBL" id="TRT59058.1"/>
    </source>
</evidence>
<proteinExistence type="predicted"/>
<dbReference type="EMBL" id="SFCA01000062">
    <property type="protein sequence ID" value="TRT59058.1"/>
    <property type="molecule type" value="Genomic_DNA"/>
</dbReference>
<comment type="caution">
    <text evidence="1">The sequence shown here is derived from an EMBL/GenBank/DDBJ whole genome shotgun (WGS) entry which is preliminary data.</text>
</comment>
<reference evidence="1 2" key="1">
    <citation type="submission" date="2019-01" db="EMBL/GenBank/DDBJ databases">
        <title>Coherence of Microcystis species and biogeography revealed through population genomics.</title>
        <authorList>
            <person name="Perez-Carrascal O.M."/>
            <person name="Terrat Y."/>
            <person name="Giani A."/>
            <person name="Fortin N."/>
            <person name="Tromas N."/>
            <person name="Shapiro B.J."/>
        </authorList>
    </citation>
    <scope>NUCLEOTIDE SEQUENCE [LARGE SCALE GENOMIC DNA]</scope>
    <source>
        <strain evidence="1">Ma_QC_C_20070703_M131</strain>
    </source>
</reference>
<gene>
    <name evidence="1" type="ORF">EWV85_05345</name>
</gene>
<organism evidence="1 2">
    <name type="scientific">Microcystis aeruginosa Ma_QC_C_20070703_M131</name>
    <dbReference type="NCBI Taxonomy" id="2486263"/>
    <lineage>
        <taxon>Bacteria</taxon>
        <taxon>Bacillati</taxon>
        <taxon>Cyanobacteriota</taxon>
        <taxon>Cyanophyceae</taxon>
        <taxon>Oscillatoriophycideae</taxon>
        <taxon>Chroococcales</taxon>
        <taxon>Microcystaceae</taxon>
        <taxon>Microcystis</taxon>
    </lineage>
</organism>
<protein>
    <submittedName>
        <fullName evidence="1">Uncharacterized protein</fullName>
    </submittedName>
</protein>
<dbReference type="Proteomes" id="UP000316443">
    <property type="component" value="Unassembled WGS sequence"/>
</dbReference>
<name>A0A551YDK5_MICAE</name>
<sequence>MCDNQCLSFVEFLLGRALKTIFLENYPYSSSFHTEVNRTIKNGFSMNTNCASYPQVSLVLGFKNCTFT</sequence>